<dbReference type="GO" id="GO:0006508">
    <property type="term" value="P:proteolysis"/>
    <property type="evidence" value="ECO:0007669"/>
    <property type="project" value="InterPro"/>
</dbReference>
<evidence type="ECO:0000259" key="2">
    <source>
        <dbReference type="PROSITE" id="PS51864"/>
    </source>
</evidence>
<gene>
    <name evidence="3" type="ORF">MENT_LOCUS46815</name>
</gene>
<organism evidence="3 4">
    <name type="scientific">Meloidogyne enterolobii</name>
    <name type="common">Root-knot nematode worm</name>
    <name type="synonym">Meloidogyne mayaguensis</name>
    <dbReference type="NCBI Taxonomy" id="390850"/>
    <lineage>
        <taxon>Eukaryota</taxon>
        <taxon>Metazoa</taxon>
        <taxon>Ecdysozoa</taxon>
        <taxon>Nematoda</taxon>
        <taxon>Chromadorea</taxon>
        <taxon>Rhabditida</taxon>
        <taxon>Tylenchina</taxon>
        <taxon>Tylenchomorpha</taxon>
        <taxon>Tylenchoidea</taxon>
        <taxon>Meloidogynidae</taxon>
        <taxon>Meloidogyninae</taxon>
        <taxon>Meloidogyne</taxon>
    </lineage>
</organism>
<dbReference type="OrthoDB" id="6156706at2759"/>
<comment type="caution">
    <text evidence="1">Lacks conserved residue(s) required for the propagation of feature annotation.</text>
</comment>
<evidence type="ECO:0000313" key="3">
    <source>
        <dbReference type="EMBL" id="CAD2193838.1"/>
    </source>
</evidence>
<dbReference type="InterPro" id="IPR001506">
    <property type="entry name" value="Peptidase_M12A"/>
</dbReference>
<feature type="domain" description="Peptidase M12A" evidence="2">
    <location>
        <begin position="1"/>
        <end position="48"/>
    </location>
</feature>
<dbReference type="AlphaFoldDB" id="A0A6V7X3H2"/>
<dbReference type="Proteomes" id="UP000580250">
    <property type="component" value="Unassembled WGS sequence"/>
</dbReference>
<dbReference type="SUPFAM" id="SSF55486">
    <property type="entry name" value="Metalloproteases ('zincins'), catalytic domain"/>
    <property type="match status" value="1"/>
</dbReference>
<dbReference type="Gene3D" id="3.40.390.10">
    <property type="entry name" value="Collagenase (Catalytic Domain)"/>
    <property type="match status" value="1"/>
</dbReference>
<accession>A0A6V7X3H2</accession>
<protein>
    <recommendedName>
        <fullName evidence="2">Peptidase M12A domain-containing protein</fullName>
    </recommendedName>
</protein>
<dbReference type="PROSITE" id="PS51864">
    <property type="entry name" value="ASTACIN"/>
    <property type="match status" value="1"/>
</dbReference>
<reference evidence="3 4" key="1">
    <citation type="submission" date="2020-08" db="EMBL/GenBank/DDBJ databases">
        <authorList>
            <person name="Koutsovoulos G."/>
            <person name="Danchin GJ E."/>
        </authorList>
    </citation>
    <scope>NUCLEOTIDE SEQUENCE [LARGE SCALE GENOMIC DNA]</scope>
</reference>
<proteinExistence type="predicted"/>
<evidence type="ECO:0000256" key="1">
    <source>
        <dbReference type="PROSITE-ProRule" id="PRU01211"/>
    </source>
</evidence>
<evidence type="ECO:0000313" key="4">
    <source>
        <dbReference type="Proteomes" id="UP000580250"/>
    </source>
</evidence>
<comment type="caution">
    <text evidence="3">The sequence shown here is derived from an EMBL/GenBank/DDBJ whole genome shotgun (WGS) entry which is preliminary data.</text>
</comment>
<dbReference type="EMBL" id="CAJEWN010001061">
    <property type="protein sequence ID" value="CAD2193838.1"/>
    <property type="molecule type" value="Genomic_DNA"/>
</dbReference>
<name>A0A6V7X3H2_MELEN</name>
<dbReference type="InterPro" id="IPR024079">
    <property type="entry name" value="MetalloPept_cat_dom_sf"/>
</dbReference>
<dbReference type="GO" id="GO:0004222">
    <property type="term" value="F:metalloendopeptidase activity"/>
    <property type="evidence" value="ECO:0007669"/>
    <property type="project" value="InterPro"/>
</dbReference>
<dbReference type="Pfam" id="PF01400">
    <property type="entry name" value="Astacin"/>
    <property type="match status" value="1"/>
</dbReference>
<sequence>MHYAPTSFTLDKKKFAIVALKQEYQNTMGQRDEPSFKDIKLLNRLYCK</sequence>